<evidence type="ECO:0000313" key="2">
    <source>
        <dbReference type="Proteomes" id="UP000274822"/>
    </source>
</evidence>
<keyword evidence="2" id="KW-1185">Reference proteome</keyword>
<comment type="caution">
    <text evidence="1">The sequence shown here is derived from an EMBL/GenBank/DDBJ whole genome shotgun (WGS) entry which is preliminary data.</text>
</comment>
<evidence type="ECO:0000313" key="1">
    <source>
        <dbReference type="EMBL" id="RUS32302.1"/>
    </source>
</evidence>
<organism evidence="1 2">
    <name type="scientific">Jimgerdemannia flammicorona</name>
    <dbReference type="NCBI Taxonomy" id="994334"/>
    <lineage>
        <taxon>Eukaryota</taxon>
        <taxon>Fungi</taxon>
        <taxon>Fungi incertae sedis</taxon>
        <taxon>Mucoromycota</taxon>
        <taxon>Mucoromycotina</taxon>
        <taxon>Endogonomycetes</taxon>
        <taxon>Endogonales</taxon>
        <taxon>Endogonaceae</taxon>
        <taxon>Jimgerdemannia</taxon>
    </lineage>
</organism>
<dbReference type="EMBL" id="RBNJ01002171">
    <property type="protein sequence ID" value="RUS32302.1"/>
    <property type="molecule type" value="Genomic_DNA"/>
</dbReference>
<gene>
    <name evidence="1" type="ORF">BC938DRAFT_475773</name>
</gene>
<dbReference type="Proteomes" id="UP000274822">
    <property type="component" value="Unassembled WGS sequence"/>
</dbReference>
<protein>
    <submittedName>
        <fullName evidence="1">Uncharacterized protein</fullName>
    </submittedName>
</protein>
<sequence>MDVFNHNLEPIEAPRLGNLNVIAEAFDEVLVDNTIRRGEEGENVGNEVALVFRQFVVPVILILRKVDLFSGPEGRFGLFVELPNLDISVDIGANERGMSWNRGIKMFKVIPGIPIDHVSVHKHVVLNTYLVVLDGEEYESLGVGLENGLLFVGIATGEVFGDQMNLLAGEHFFDLGLLLLGLFRNDLGLLGILDLQLGEQSGGLLARGCGNVGILGLEHVCDE</sequence>
<reference evidence="1 2" key="1">
    <citation type="journal article" date="2018" name="New Phytol.">
        <title>Phylogenomics of Endogonaceae and evolution of mycorrhizas within Mucoromycota.</title>
        <authorList>
            <person name="Chang Y."/>
            <person name="Desiro A."/>
            <person name="Na H."/>
            <person name="Sandor L."/>
            <person name="Lipzen A."/>
            <person name="Clum A."/>
            <person name="Barry K."/>
            <person name="Grigoriev I.V."/>
            <person name="Martin F.M."/>
            <person name="Stajich J.E."/>
            <person name="Smith M.E."/>
            <person name="Bonito G."/>
            <person name="Spatafora J.W."/>
        </authorList>
    </citation>
    <scope>NUCLEOTIDE SEQUENCE [LARGE SCALE GENOMIC DNA]</scope>
    <source>
        <strain evidence="1 2">AD002</strain>
    </source>
</reference>
<accession>A0A433QR82</accession>
<dbReference type="AlphaFoldDB" id="A0A433QR82"/>
<proteinExistence type="predicted"/>
<name>A0A433QR82_9FUNG</name>